<name>A0A4Z1IL30_9HELO</name>
<feature type="compositionally biased region" description="Basic residues" evidence="1">
    <location>
        <begin position="95"/>
        <end position="104"/>
    </location>
</feature>
<reference evidence="2 3" key="1">
    <citation type="submission" date="2017-12" db="EMBL/GenBank/DDBJ databases">
        <title>Comparative genomics of Botrytis spp.</title>
        <authorList>
            <person name="Valero-Jimenez C.A."/>
            <person name="Tapia P."/>
            <person name="Veloso J."/>
            <person name="Silva-Moreno E."/>
            <person name="Staats M."/>
            <person name="Valdes J.H."/>
            <person name="Van Kan J.A.L."/>
        </authorList>
    </citation>
    <scope>NUCLEOTIDE SEQUENCE [LARGE SCALE GENOMIC DNA]</scope>
    <source>
        <strain evidence="2 3">MUCL2120</strain>
    </source>
</reference>
<feature type="compositionally biased region" description="Basic and acidic residues" evidence="1">
    <location>
        <begin position="29"/>
        <end position="47"/>
    </location>
</feature>
<proteinExistence type="predicted"/>
<dbReference type="AlphaFoldDB" id="A0A4Z1IL30"/>
<comment type="caution">
    <text evidence="2">The sequence shown here is derived from an EMBL/GenBank/DDBJ whole genome shotgun (WGS) entry which is preliminary data.</text>
</comment>
<evidence type="ECO:0000313" key="2">
    <source>
        <dbReference type="EMBL" id="TGO61234.1"/>
    </source>
</evidence>
<dbReference type="EMBL" id="PQXJ01000132">
    <property type="protein sequence ID" value="TGO61234.1"/>
    <property type="molecule type" value="Genomic_DNA"/>
</dbReference>
<organism evidence="2 3">
    <name type="scientific">Botryotinia narcissicola</name>
    <dbReference type="NCBI Taxonomy" id="278944"/>
    <lineage>
        <taxon>Eukaryota</taxon>
        <taxon>Fungi</taxon>
        <taxon>Dikarya</taxon>
        <taxon>Ascomycota</taxon>
        <taxon>Pezizomycotina</taxon>
        <taxon>Leotiomycetes</taxon>
        <taxon>Helotiales</taxon>
        <taxon>Sclerotiniaceae</taxon>
        <taxon>Botryotinia</taxon>
    </lineage>
</organism>
<evidence type="ECO:0000313" key="3">
    <source>
        <dbReference type="Proteomes" id="UP000297452"/>
    </source>
</evidence>
<dbReference type="Proteomes" id="UP000297452">
    <property type="component" value="Unassembled WGS sequence"/>
</dbReference>
<feature type="compositionally biased region" description="Basic and acidic residues" evidence="1">
    <location>
        <begin position="134"/>
        <end position="171"/>
    </location>
</feature>
<feature type="compositionally biased region" description="Basic and acidic residues" evidence="1">
    <location>
        <begin position="81"/>
        <end position="94"/>
    </location>
</feature>
<sequence length="171" mass="19370">MDRKSIEGLFEYIVPPFDVVPTENPGHCQDPRDRPRENRPSGRRDNHQAGSATRRASQGQGHHNSKSSSSQSGASNSSNERTPRHPDIHKDGRKINGKPIRRTSKSPSPPPRHSYQSLPPDLPPAEPLGNSSTKEPRRQVAIKEETEREKRLREQQRALDDANKKRGQRRE</sequence>
<keyword evidence="3" id="KW-1185">Reference proteome</keyword>
<feature type="region of interest" description="Disordered" evidence="1">
    <location>
        <begin position="1"/>
        <end position="171"/>
    </location>
</feature>
<gene>
    <name evidence="2" type="ORF">BOTNAR_0132g00050</name>
</gene>
<evidence type="ECO:0000256" key="1">
    <source>
        <dbReference type="SAM" id="MobiDB-lite"/>
    </source>
</evidence>
<feature type="compositionally biased region" description="Low complexity" evidence="1">
    <location>
        <begin position="57"/>
        <end position="79"/>
    </location>
</feature>
<accession>A0A4Z1IL30</accession>
<protein>
    <submittedName>
        <fullName evidence="2">Uncharacterized protein</fullName>
    </submittedName>
</protein>